<dbReference type="EMBL" id="JAGFNS010000023">
    <property type="protein sequence ID" value="MBO3741834.1"/>
    <property type="molecule type" value="Genomic_DNA"/>
</dbReference>
<dbReference type="RefSeq" id="WP_208470971.1">
    <property type="nucleotide sequence ID" value="NZ_JAGFNS010000023.1"/>
</dbReference>
<dbReference type="Proteomes" id="UP000679690">
    <property type="component" value="Unassembled WGS sequence"/>
</dbReference>
<proteinExistence type="predicted"/>
<evidence type="ECO:0000313" key="1">
    <source>
        <dbReference type="EMBL" id="MBO3741834.1"/>
    </source>
</evidence>
<gene>
    <name evidence="1" type="ORF">J5X75_30430</name>
</gene>
<keyword evidence="2" id="KW-1185">Reference proteome</keyword>
<comment type="caution">
    <text evidence="1">The sequence shown here is derived from an EMBL/GenBank/DDBJ whole genome shotgun (WGS) entry which is preliminary data.</text>
</comment>
<sequence>MELSGTEPSPDRSQLTVDDDVFDIVYDPTQPGAYHYTRLTGPAPGYGFTSRRSDHARSTTAEHVKQIRSFLDMVDPVTGYIEDDSGD</sequence>
<protein>
    <submittedName>
        <fullName evidence="1">Uncharacterized protein</fullName>
    </submittedName>
</protein>
<evidence type="ECO:0000313" key="2">
    <source>
        <dbReference type="Proteomes" id="UP000679690"/>
    </source>
</evidence>
<accession>A0ABS3UTD4</accession>
<name>A0ABS3UTD4_9ACTN</name>
<reference evidence="1 2" key="1">
    <citation type="submission" date="2021-03" db="EMBL/GenBank/DDBJ databases">
        <title>Actinoplanes flavus sp. nov., a novel actinomycete isolated from Coconut Palm rhizosphere soil.</title>
        <authorList>
            <person name="Luo X."/>
        </authorList>
    </citation>
    <scope>NUCLEOTIDE SEQUENCE [LARGE SCALE GENOMIC DNA]</scope>
    <source>
        <strain evidence="1 2">NEAU-H7</strain>
    </source>
</reference>
<organism evidence="1 2">
    <name type="scientific">Actinoplanes flavus</name>
    <dbReference type="NCBI Taxonomy" id="2820290"/>
    <lineage>
        <taxon>Bacteria</taxon>
        <taxon>Bacillati</taxon>
        <taxon>Actinomycetota</taxon>
        <taxon>Actinomycetes</taxon>
        <taxon>Micromonosporales</taxon>
        <taxon>Micromonosporaceae</taxon>
        <taxon>Actinoplanes</taxon>
    </lineage>
</organism>